<sequence length="154" mass="16261">MPHATPDLAPVRVRGGADPSAAHHLVTLRHTKSSVTSVRDNAARIIHALGARIRHSDATLTHGYAAGTTARQARRIGGRSERGPRGSGTGRGDPRLRPRAHPPSRGPDRIDQRDPLLDHRPSYVATTSGSAPCGIATAGVLFEAQVGDPDLTRS</sequence>
<evidence type="ECO:0000256" key="1">
    <source>
        <dbReference type="SAM" id="MobiDB-lite"/>
    </source>
</evidence>
<dbReference type="EMBL" id="JANUGP010000015">
    <property type="protein sequence ID" value="MCS0603597.1"/>
    <property type="molecule type" value="Genomic_DNA"/>
</dbReference>
<organism evidence="2 3">
    <name type="scientific">Streptomyces pyxinicus</name>
    <dbReference type="NCBI Taxonomy" id="2970331"/>
    <lineage>
        <taxon>Bacteria</taxon>
        <taxon>Bacillati</taxon>
        <taxon>Actinomycetota</taxon>
        <taxon>Actinomycetes</taxon>
        <taxon>Kitasatosporales</taxon>
        <taxon>Streptomycetaceae</taxon>
        <taxon>Streptomyces</taxon>
    </lineage>
</organism>
<evidence type="ECO:0000313" key="3">
    <source>
        <dbReference type="Proteomes" id="UP001205612"/>
    </source>
</evidence>
<keyword evidence="3" id="KW-1185">Reference proteome</keyword>
<gene>
    <name evidence="2" type="ORF">NX794_20610</name>
</gene>
<protein>
    <submittedName>
        <fullName evidence="2">Uncharacterized protein</fullName>
    </submittedName>
</protein>
<name>A0ABT2B4Z9_9ACTN</name>
<proteinExistence type="predicted"/>
<feature type="region of interest" description="Disordered" evidence="1">
    <location>
        <begin position="62"/>
        <end position="130"/>
    </location>
</feature>
<dbReference type="RefSeq" id="WP_258780075.1">
    <property type="nucleotide sequence ID" value="NZ_JANUGP010000015.1"/>
</dbReference>
<feature type="compositionally biased region" description="Basic and acidic residues" evidence="1">
    <location>
        <begin position="106"/>
        <end position="121"/>
    </location>
</feature>
<evidence type="ECO:0000313" key="2">
    <source>
        <dbReference type="EMBL" id="MCS0603597.1"/>
    </source>
</evidence>
<accession>A0ABT2B4Z9</accession>
<reference evidence="2 3" key="1">
    <citation type="submission" date="2022-08" db="EMBL/GenBank/DDBJ databases">
        <authorList>
            <person name="Somphong A."/>
            <person name="Phongsopitanun W."/>
        </authorList>
    </citation>
    <scope>NUCLEOTIDE SEQUENCE [LARGE SCALE GENOMIC DNA]</scope>
    <source>
        <strain evidence="2 3">LP11</strain>
    </source>
</reference>
<comment type="caution">
    <text evidence="2">The sequence shown here is derived from an EMBL/GenBank/DDBJ whole genome shotgun (WGS) entry which is preliminary data.</text>
</comment>
<dbReference type="Proteomes" id="UP001205612">
    <property type="component" value="Unassembled WGS sequence"/>
</dbReference>